<dbReference type="STRING" id="1314782.A0A165RB88"/>
<feature type="transmembrane region" description="Helical" evidence="1">
    <location>
        <begin position="179"/>
        <end position="201"/>
    </location>
</feature>
<accession>A0A165RB88</accession>
<keyword evidence="1" id="KW-1133">Transmembrane helix</keyword>
<feature type="transmembrane region" description="Helical" evidence="1">
    <location>
        <begin position="56"/>
        <end position="83"/>
    </location>
</feature>
<dbReference type="EMBL" id="KV425584">
    <property type="protein sequence ID" value="KZT23564.1"/>
    <property type="molecule type" value="Genomic_DNA"/>
</dbReference>
<feature type="transmembrane region" description="Helical" evidence="1">
    <location>
        <begin position="103"/>
        <end position="125"/>
    </location>
</feature>
<keyword evidence="1" id="KW-0812">Transmembrane</keyword>
<feature type="transmembrane region" description="Helical" evidence="1">
    <location>
        <begin position="221"/>
        <end position="240"/>
    </location>
</feature>
<organism evidence="2 3">
    <name type="scientific">Neolentinus lepideus HHB14362 ss-1</name>
    <dbReference type="NCBI Taxonomy" id="1314782"/>
    <lineage>
        <taxon>Eukaryota</taxon>
        <taxon>Fungi</taxon>
        <taxon>Dikarya</taxon>
        <taxon>Basidiomycota</taxon>
        <taxon>Agaricomycotina</taxon>
        <taxon>Agaricomycetes</taxon>
        <taxon>Gloeophyllales</taxon>
        <taxon>Gloeophyllaceae</taxon>
        <taxon>Neolentinus</taxon>
    </lineage>
</organism>
<evidence type="ECO:0000313" key="2">
    <source>
        <dbReference type="EMBL" id="KZT23564.1"/>
    </source>
</evidence>
<dbReference type="AlphaFoldDB" id="A0A165RB88"/>
<reference evidence="2 3" key="1">
    <citation type="journal article" date="2016" name="Mol. Biol. Evol.">
        <title>Comparative Genomics of Early-Diverging Mushroom-Forming Fungi Provides Insights into the Origins of Lignocellulose Decay Capabilities.</title>
        <authorList>
            <person name="Nagy L.G."/>
            <person name="Riley R."/>
            <person name="Tritt A."/>
            <person name="Adam C."/>
            <person name="Daum C."/>
            <person name="Floudas D."/>
            <person name="Sun H."/>
            <person name="Yadav J.S."/>
            <person name="Pangilinan J."/>
            <person name="Larsson K.H."/>
            <person name="Matsuura K."/>
            <person name="Barry K."/>
            <person name="Labutti K."/>
            <person name="Kuo R."/>
            <person name="Ohm R.A."/>
            <person name="Bhattacharya S.S."/>
            <person name="Shirouzu T."/>
            <person name="Yoshinaga Y."/>
            <person name="Martin F.M."/>
            <person name="Grigoriev I.V."/>
            <person name="Hibbett D.S."/>
        </authorList>
    </citation>
    <scope>NUCLEOTIDE SEQUENCE [LARGE SCALE GENOMIC DNA]</scope>
    <source>
        <strain evidence="2 3">HHB14362 ss-1</strain>
    </source>
</reference>
<evidence type="ECO:0000256" key="1">
    <source>
        <dbReference type="SAM" id="Phobius"/>
    </source>
</evidence>
<dbReference type="Proteomes" id="UP000076761">
    <property type="component" value="Unassembled WGS sequence"/>
</dbReference>
<feature type="transmembrane region" description="Helical" evidence="1">
    <location>
        <begin position="252"/>
        <end position="274"/>
    </location>
</feature>
<gene>
    <name evidence="2" type="ORF">NEOLEDRAFT_1136350</name>
</gene>
<keyword evidence="1" id="KW-0472">Membrane</keyword>
<protein>
    <submittedName>
        <fullName evidence="2">Uncharacterized protein</fullName>
    </submittedName>
</protein>
<proteinExistence type="predicted"/>
<sequence length="356" mass="39707">MSYAPDESPADLLLERSNFIGGFLGNMAYGVHGTLYFVCAYLLIRRRRKVQMGFFWLVYITLLFALATIYVACGIKLSEMLWIDDRNYPGGPVQYQNQLFSNYVQLLISSSYNFMTFMADGLLVYRCYLMYSGSGARWIAVLPFLLYLPSTATSIIMLYQASRPQSNVWAQTAANYGIIFWSLSSTLNVLASILIVGRIYFLKKQLNDTLGPDHAKAYTSASAMFLESAALYSITSIIFVGTYARNNWFQNIIVPVLGQITCIAPLLIILRVAYGRAYTFKTMLTSTRIDWGTMSTLDPSSTEDSPNDARRLAPVTIPASGLHLRSNAGSATLADSTKDTTVTFPIPSTIDLEYNQ</sequence>
<name>A0A165RB88_9AGAM</name>
<keyword evidence="3" id="KW-1185">Reference proteome</keyword>
<evidence type="ECO:0000313" key="3">
    <source>
        <dbReference type="Proteomes" id="UP000076761"/>
    </source>
</evidence>
<dbReference type="OrthoDB" id="3267806at2759"/>
<feature type="transmembrane region" description="Helical" evidence="1">
    <location>
        <begin position="137"/>
        <end position="159"/>
    </location>
</feature>
<feature type="transmembrane region" description="Helical" evidence="1">
    <location>
        <begin position="20"/>
        <end position="44"/>
    </location>
</feature>
<dbReference type="InParanoid" id="A0A165RB88"/>